<keyword evidence="5 11" id="KW-0812">Transmembrane</keyword>
<evidence type="ECO:0000259" key="14">
    <source>
        <dbReference type="Pfam" id="PF00593"/>
    </source>
</evidence>
<keyword evidence="2 11" id="KW-0813">Transport</keyword>
<dbReference type="Proteomes" id="UP001069090">
    <property type="component" value="Unassembled WGS sequence"/>
</dbReference>
<dbReference type="InterPro" id="IPR036942">
    <property type="entry name" value="Beta-barrel_TonB_sf"/>
</dbReference>
<evidence type="ECO:0000256" key="12">
    <source>
        <dbReference type="RuleBase" id="RU003357"/>
    </source>
</evidence>
<dbReference type="InterPro" id="IPR039426">
    <property type="entry name" value="TonB-dep_rcpt-like"/>
</dbReference>
<comment type="caution">
    <text evidence="16">The sequence shown here is derived from an EMBL/GenBank/DDBJ whole genome shotgun (WGS) entry which is preliminary data.</text>
</comment>
<dbReference type="Pfam" id="PF07715">
    <property type="entry name" value="Plug"/>
    <property type="match status" value="1"/>
</dbReference>
<dbReference type="GO" id="GO:0009279">
    <property type="term" value="C:cell outer membrane"/>
    <property type="evidence" value="ECO:0007669"/>
    <property type="project" value="UniProtKB-SubCell"/>
</dbReference>
<keyword evidence="4" id="KW-0410">Iron transport</keyword>
<accession>A0A9J6RSS0</accession>
<dbReference type="PANTHER" id="PTHR32552:SF81">
    <property type="entry name" value="TONB-DEPENDENT OUTER MEMBRANE RECEPTOR"/>
    <property type="match status" value="1"/>
</dbReference>
<evidence type="ECO:0000256" key="5">
    <source>
        <dbReference type="ARBA" id="ARBA00022692"/>
    </source>
</evidence>
<feature type="domain" description="TonB-dependent receptor-like beta-barrel" evidence="14">
    <location>
        <begin position="282"/>
        <end position="739"/>
    </location>
</feature>
<keyword evidence="8 12" id="KW-0798">TonB box</keyword>
<keyword evidence="7" id="KW-0406">Ion transport</keyword>
<evidence type="ECO:0000256" key="13">
    <source>
        <dbReference type="SAM" id="SignalP"/>
    </source>
</evidence>
<evidence type="ECO:0000313" key="17">
    <source>
        <dbReference type="Proteomes" id="UP001069090"/>
    </source>
</evidence>
<evidence type="ECO:0000256" key="3">
    <source>
        <dbReference type="ARBA" id="ARBA00022452"/>
    </source>
</evidence>
<keyword evidence="3 11" id="KW-1134">Transmembrane beta strand</keyword>
<keyword evidence="16" id="KW-0675">Receptor</keyword>
<comment type="subcellular location">
    <subcellularLocation>
        <location evidence="1 11">Cell outer membrane</location>
        <topology evidence="1 11">Multi-pass membrane protein</topology>
    </subcellularLocation>
</comment>
<evidence type="ECO:0000259" key="15">
    <source>
        <dbReference type="Pfam" id="PF07715"/>
    </source>
</evidence>
<dbReference type="Gene3D" id="2.40.170.20">
    <property type="entry name" value="TonB-dependent receptor, beta-barrel domain"/>
    <property type="match status" value="1"/>
</dbReference>
<dbReference type="PROSITE" id="PS52016">
    <property type="entry name" value="TONB_DEPENDENT_REC_3"/>
    <property type="match status" value="1"/>
</dbReference>
<organism evidence="16 17">
    <name type="scientific">Dasania phycosphaerae</name>
    <dbReference type="NCBI Taxonomy" id="2950436"/>
    <lineage>
        <taxon>Bacteria</taxon>
        <taxon>Pseudomonadati</taxon>
        <taxon>Pseudomonadota</taxon>
        <taxon>Gammaproteobacteria</taxon>
        <taxon>Cellvibrionales</taxon>
        <taxon>Spongiibacteraceae</taxon>
        <taxon>Dasania</taxon>
    </lineage>
</organism>
<evidence type="ECO:0000313" key="16">
    <source>
        <dbReference type="EMBL" id="MCZ0867133.1"/>
    </source>
</evidence>
<dbReference type="Pfam" id="PF00593">
    <property type="entry name" value="TonB_dep_Rec_b-barrel"/>
    <property type="match status" value="1"/>
</dbReference>
<dbReference type="EMBL" id="JAPTGG010000023">
    <property type="protein sequence ID" value="MCZ0867133.1"/>
    <property type="molecule type" value="Genomic_DNA"/>
</dbReference>
<dbReference type="PANTHER" id="PTHR32552">
    <property type="entry name" value="FERRICHROME IRON RECEPTOR-RELATED"/>
    <property type="match status" value="1"/>
</dbReference>
<feature type="domain" description="TonB-dependent receptor plug" evidence="15">
    <location>
        <begin position="44"/>
        <end position="151"/>
    </location>
</feature>
<evidence type="ECO:0000256" key="4">
    <source>
        <dbReference type="ARBA" id="ARBA00022496"/>
    </source>
</evidence>
<evidence type="ECO:0000256" key="7">
    <source>
        <dbReference type="ARBA" id="ARBA00023065"/>
    </source>
</evidence>
<evidence type="ECO:0000256" key="10">
    <source>
        <dbReference type="ARBA" id="ARBA00023237"/>
    </source>
</evidence>
<feature type="signal peptide" evidence="13">
    <location>
        <begin position="1"/>
        <end position="26"/>
    </location>
</feature>
<keyword evidence="10 11" id="KW-0998">Cell outer membrane</keyword>
<comment type="similarity">
    <text evidence="11 12">Belongs to the TonB-dependent receptor family.</text>
</comment>
<sequence>MKIKLLTRCIATAGVSSALILPTVNAAVLEEVMVTAQKRAQSVNDVGVSANAFAGDALKELGVDQASDLGAFTPGLVTVNATSGSTPIFAIRGIGLDDFNSNNSSGVGVYTDEVFASSPVYLSGQIFDIERVEVLKGPQGTLYGKNTTGGAINFITNKPSDELEGDIEVGYGSHDTVELTGVISGPLTEGVRGRLSANYVKGDGWQEDKVTGEEFGEQDRKAIRGQLAFDIGDNGDALLRAYYSEDQSKPSSPHGEKTAEILGLPGFDSLDSPTKAKYVAVGSRDVQRDEEGSGVAFTFNYSFEAFDFVSISSFDQYDRLLVDNYDGTAAASMDTLFDGEFEQWSQEFRLVGNSDGGFSWITGVNVSAEKVEDNNQFDTSIFVTDAVYYGSFDSTVYDSDIDVLDSKYTQETDSWGVYVHTETELTDSVSLIAGARYSYDDRSFEGNATEIFFGTVYPVIDNFKASEDESAVTGKLGLDWQASDDLLVFTNVATSYKGGVYYSAGVLDSDAWGYVDPEEILSYELGFKWSLLEGSMQLNGSMFKMEYQDRQSLVTYIADDFSNYVAAYGTIDATLVNVPESETQGFELDVNWLPTDELSVQLGVAYLDTEITKAPTTADLRGINADPTVNAHATGDSDFSGVIDGSEVAFVDALAGPTETGTALAQAPEWSYNATVAYETPVANDLVLRLQTSYSWVDSQFSQLSDPNAEYDATKALNTQLSLGHVDGDWLVTLWGRNITNEQSETYAFTGTAARTVYKQQPATYGVSFNYRFW</sequence>
<evidence type="ECO:0000256" key="9">
    <source>
        <dbReference type="ARBA" id="ARBA00023136"/>
    </source>
</evidence>
<dbReference type="SUPFAM" id="SSF56935">
    <property type="entry name" value="Porins"/>
    <property type="match status" value="1"/>
</dbReference>
<dbReference type="RefSeq" id="WP_258333062.1">
    <property type="nucleotide sequence ID" value="NZ_JAPTGG010000023.1"/>
</dbReference>
<evidence type="ECO:0000256" key="1">
    <source>
        <dbReference type="ARBA" id="ARBA00004571"/>
    </source>
</evidence>
<keyword evidence="6" id="KW-0408">Iron</keyword>
<dbReference type="InterPro" id="IPR012910">
    <property type="entry name" value="Plug_dom"/>
</dbReference>
<dbReference type="InterPro" id="IPR000531">
    <property type="entry name" value="Beta-barrel_TonB"/>
</dbReference>
<dbReference type="GO" id="GO:0006826">
    <property type="term" value="P:iron ion transport"/>
    <property type="evidence" value="ECO:0007669"/>
    <property type="project" value="UniProtKB-KW"/>
</dbReference>
<feature type="chain" id="PRO_5039934885" evidence="13">
    <location>
        <begin position="27"/>
        <end position="774"/>
    </location>
</feature>
<gene>
    <name evidence="16" type="ORF">O0V09_18200</name>
</gene>
<dbReference type="AlphaFoldDB" id="A0A9J6RSS0"/>
<evidence type="ECO:0000256" key="2">
    <source>
        <dbReference type="ARBA" id="ARBA00022448"/>
    </source>
</evidence>
<protein>
    <submittedName>
        <fullName evidence="16">TonB-dependent receptor</fullName>
    </submittedName>
</protein>
<keyword evidence="9 11" id="KW-0472">Membrane</keyword>
<evidence type="ECO:0000256" key="8">
    <source>
        <dbReference type="ARBA" id="ARBA00023077"/>
    </source>
</evidence>
<keyword evidence="17" id="KW-1185">Reference proteome</keyword>
<proteinExistence type="inferred from homology"/>
<evidence type="ECO:0000256" key="6">
    <source>
        <dbReference type="ARBA" id="ARBA00023004"/>
    </source>
</evidence>
<name>A0A9J6RSS0_9GAMM</name>
<evidence type="ECO:0000256" key="11">
    <source>
        <dbReference type="PROSITE-ProRule" id="PRU01360"/>
    </source>
</evidence>
<keyword evidence="13" id="KW-0732">Signal</keyword>
<reference evidence="16 17" key="1">
    <citation type="submission" date="2022-12" db="EMBL/GenBank/DDBJ databases">
        <title>Dasania phycosphaerae sp. nov., isolated from particulate material of the south coast of Korea.</title>
        <authorList>
            <person name="Jiang Y."/>
        </authorList>
    </citation>
    <scope>NUCLEOTIDE SEQUENCE [LARGE SCALE GENOMIC DNA]</scope>
    <source>
        <strain evidence="16 17">GY-19</strain>
    </source>
</reference>